<accession>A0A916ZPL4</accession>
<dbReference type="PIRSF" id="PIRSF034285">
    <property type="entry name" value="UCP034285"/>
    <property type="match status" value="1"/>
</dbReference>
<feature type="compositionally biased region" description="Low complexity" evidence="1">
    <location>
        <begin position="266"/>
        <end position="288"/>
    </location>
</feature>
<gene>
    <name evidence="2" type="ORF">GCM10011390_28670</name>
</gene>
<dbReference type="InterPro" id="IPR027417">
    <property type="entry name" value="P-loop_NTPase"/>
</dbReference>
<reference evidence="2" key="2">
    <citation type="submission" date="2020-09" db="EMBL/GenBank/DDBJ databases">
        <authorList>
            <person name="Sun Q."/>
            <person name="Zhou Y."/>
        </authorList>
    </citation>
    <scope>NUCLEOTIDE SEQUENCE</scope>
    <source>
        <strain evidence="2">CGMCC 1.15367</strain>
    </source>
</reference>
<dbReference type="InterPro" id="IPR017026">
    <property type="entry name" value="ImuA"/>
</dbReference>
<name>A0A916ZPL4_9HYPH</name>
<reference evidence="2" key="1">
    <citation type="journal article" date="2014" name="Int. J. Syst. Evol. Microbiol.">
        <title>Complete genome sequence of Corynebacterium casei LMG S-19264T (=DSM 44701T), isolated from a smear-ripened cheese.</title>
        <authorList>
            <consortium name="US DOE Joint Genome Institute (JGI-PGF)"/>
            <person name="Walter F."/>
            <person name="Albersmeier A."/>
            <person name="Kalinowski J."/>
            <person name="Ruckert C."/>
        </authorList>
    </citation>
    <scope>NUCLEOTIDE SEQUENCE</scope>
    <source>
        <strain evidence="2">CGMCC 1.15367</strain>
    </source>
</reference>
<dbReference type="RefSeq" id="WP_244639487.1">
    <property type="nucleotide sequence ID" value="NZ_BMIQ01000004.1"/>
</dbReference>
<protein>
    <recommendedName>
        <fullName evidence="4">Protein ImuA</fullName>
    </recommendedName>
</protein>
<organism evidence="2 3">
    <name type="scientific">Aureimonas endophytica</name>
    <dbReference type="NCBI Taxonomy" id="2027858"/>
    <lineage>
        <taxon>Bacteria</taxon>
        <taxon>Pseudomonadati</taxon>
        <taxon>Pseudomonadota</taxon>
        <taxon>Alphaproteobacteria</taxon>
        <taxon>Hyphomicrobiales</taxon>
        <taxon>Aurantimonadaceae</taxon>
        <taxon>Aureimonas</taxon>
    </lineage>
</organism>
<feature type="region of interest" description="Disordered" evidence="1">
    <location>
        <begin position="257"/>
        <end position="294"/>
    </location>
</feature>
<proteinExistence type="predicted"/>
<dbReference type="EMBL" id="BMIQ01000004">
    <property type="protein sequence ID" value="GGE07909.1"/>
    <property type="molecule type" value="Genomic_DNA"/>
</dbReference>
<evidence type="ECO:0000256" key="1">
    <source>
        <dbReference type="SAM" id="MobiDB-lite"/>
    </source>
</evidence>
<comment type="caution">
    <text evidence="2">The sequence shown here is derived from an EMBL/GenBank/DDBJ whole genome shotgun (WGS) entry which is preliminary data.</text>
</comment>
<dbReference type="AlphaFoldDB" id="A0A916ZPL4"/>
<evidence type="ECO:0008006" key="4">
    <source>
        <dbReference type="Google" id="ProtNLM"/>
    </source>
</evidence>
<dbReference type="SUPFAM" id="SSF52540">
    <property type="entry name" value="P-loop containing nucleoside triphosphate hydrolases"/>
    <property type="match status" value="1"/>
</dbReference>
<sequence>MAFTAVEDGRERAAARPAEKVAALRAALARLADVPDAAAEQEPLQPLGLPALDAALGGGLPGAGLSELHGDETRGIGAATGFALALAVLRRASARRPLLWIGTALSFGEAGALYGPGLAAAGLDPAALFSIRTRRLVDAVWAAEEAVRSGLAALTVLEARGNPPLLELEGTRRLHLRAQKGGAPLLLLRQGGRAEPTAAPLRLRIAAHGSRPPPEFADLARLVGRPAFALAIEKSRAHRFQQVLVEWNAHDRRFELAPDDRRRADPGPALAAPADGPAATPGARPRLALGRRRS</sequence>
<evidence type="ECO:0000313" key="2">
    <source>
        <dbReference type="EMBL" id="GGE07909.1"/>
    </source>
</evidence>
<evidence type="ECO:0000313" key="3">
    <source>
        <dbReference type="Proteomes" id="UP000644699"/>
    </source>
</evidence>
<dbReference type="Gene3D" id="3.40.50.300">
    <property type="entry name" value="P-loop containing nucleotide triphosphate hydrolases"/>
    <property type="match status" value="1"/>
</dbReference>
<dbReference type="Proteomes" id="UP000644699">
    <property type="component" value="Unassembled WGS sequence"/>
</dbReference>
<keyword evidence="3" id="KW-1185">Reference proteome</keyword>